<dbReference type="SUPFAM" id="SSF47986">
    <property type="entry name" value="DEATH domain"/>
    <property type="match status" value="1"/>
</dbReference>
<dbReference type="InParanoid" id="A0A1X7SUM6"/>
<dbReference type="AlphaFoldDB" id="A0A1X7SUM6"/>
<dbReference type="EnsemblMetazoa" id="Aqu2.1.05801_001">
    <property type="protein sequence ID" value="Aqu2.1.05801_001"/>
    <property type="gene ID" value="Aqu2.1.05801"/>
</dbReference>
<accession>A0A1X7SUM6</accession>
<dbReference type="GO" id="GO:0007165">
    <property type="term" value="P:signal transduction"/>
    <property type="evidence" value="ECO:0007669"/>
    <property type="project" value="InterPro"/>
</dbReference>
<feature type="domain" description="Death" evidence="1">
    <location>
        <begin position="38"/>
        <end position="112"/>
    </location>
</feature>
<dbReference type="OrthoDB" id="310217at2759"/>
<evidence type="ECO:0000313" key="2">
    <source>
        <dbReference type="EnsemblMetazoa" id="Aqu2.1.05801_001"/>
    </source>
</evidence>
<evidence type="ECO:0000259" key="1">
    <source>
        <dbReference type="PROSITE" id="PS50017"/>
    </source>
</evidence>
<protein>
    <recommendedName>
        <fullName evidence="1">Death domain-containing protein</fullName>
    </recommendedName>
</protein>
<proteinExistence type="predicted"/>
<dbReference type="Gene3D" id="1.10.533.10">
    <property type="entry name" value="Death Domain, Fas"/>
    <property type="match status" value="1"/>
</dbReference>
<dbReference type="PROSITE" id="PS50017">
    <property type="entry name" value="DEATH_DOMAIN"/>
    <property type="match status" value="1"/>
</dbReference>
<dbReference type="CDD" id="cd01670">
    <property type="entry name" value="Death"/>
    <property type="match status" value="1"/>
</dbReference>
<organism evidence="2">
    <name type="scientific">Amphimedon queenslandica</name>
    <name type="common">Sponge</name>
    <dbReference type="NCBI Taxonomy" id="400682"/>
    <lineage>
        <taxon>Eukaryota</taxon>
        <taxon>Metazoa</taxon>
        <taxon>Porifera</taxon>
        <taxon>Demospongiae</taxon>
        <taxon>Heteroscleromorpha</taxon>
        <taxon>Haplosclerida</taxon>
        <taxon>Niphatidae</taxon>
        <taxon>Amphimedon</taxon>
    </lineage>
</organism>
<dbReference type="InterPro" id="IPR000488">
    <property type="entry name" value="Death_dom"/>
</dbReference>
<name>A0A1X7SUM6_AMPQE</name>
<reference evidence="2" key="1">
    <citation type="submission" date="2017-05" db="UniProtKB">
        <authorList>
            <consortium name="EnsemblMetazoa"/>
        </authorList>
    </citation>
    <scope>IDENTIFICATION</scope>
</reference>
<sequence>YSEQQMAHLAVLQDEFLGAESLDKVKDLLLRHGFLDTDYYVLGVNLGLSEDTMDSIERECDNTSECLTQCLAHWLKKAESTKNNRSPTVFALKNALHKMGAVLVANEVHEEKHPACCIFAQNEAKFKDALPQCVIYLQDIVGEILLHSTLSENVQLLLEAVQEGVCLNHHNLEKLAYALQMMESTAALGLNMLRQYNSKYNESIGYWIAHKHDGDIDLHLSKRVVIEHLVTINKKLNHLIANVTRAMKESPSIKELRKYLRYNDPDLKDQLEFCQSNSDILILLRSKCSLSDISPIKSIVDKFKVESVKPLIVDYKKSINKLCQELPLPSYLLGPETNVTLFIDQE</sequence>
<dbReference type="InterPro" id="IPR011029">
    <property type="entry name" value="DEATH-like_dom_sf"/>
</dbReference>